<dbReference type="Gene3D" id="3.40.50.10480">
    <property type="entry name" value="Probable brix-domain ribosomal biogenesis protein"/>
    <property type="match status" value="1"/>
</dbReference>
<feature type="domain" description="Brix" evidence="1">
    <location>
        <begin position="1"/>
        <end position="150"/>
    </location>
</feature>
<dbReference type="SUPFAM" id="SSF52954">
    <property type="entry name" value="Class II aaRS ABD-related"/>
    <property type="match status" value="1"/>
</dbReference>
<dbReference type="KEGG" id="flt:Sv326_0116"/>
<proteinExistence type="predicted"/>
<reference evidence="3" key="1">
    <citation type="submission" date="2020-07" db="EMBL/GenBank/DDBJ databases">
        <title>Metabolic diversity and evolutionary history of the archaeal phylum ###Micrarchaeota### uncovered from a freshwater lake metagenome.</title>
        <authorList>
            <person name="Kadnikov V.V."/>
            <person name="Savvichev A.S."/>
            <person name="Mardanov A.V."/>
            <person name="Beletsky A.V."/>
            <person name="Chupakov A.V."/>
            <person name="Kokryatskaya N.M."/>
            <person name="Pimenov N.V."/>
            <person name="Ravin N.V."/>
        </authorList>
    </citation>
    <scope>NUCLEOTIDE SEQUENCE [LARGE SCALE GENOMIC DNA]</scope>
</reference>
<dbReference type="InterPro" id="IPR007109">
    <property type="entry name" value="Brix"/>
</dbReference>
<dbReference type="GO" id="GO:0019843">
    <property type="term" value="F:rRNA binding"/>
    <property type="evidence" value="ECO:0007669"/>
    <property type="project" value="InterPro"/>
</dbReference>
<protein>
    <recommendedName>
        <fullName evidence="1">Brix domain-containing protein</fullName>
    </recommendedName>
</protein>
<dbReference type="AlphaFoldDB" id="A0A7D5XC56"/>
<organism evidence="2 3">
    <name type="scientific">Fermentimicrarchaeum limneticum</name>
    <dbReference type="NCBI Taxonomy" id="2795018"/>
    <lineage>
        <taxon>Archaea</taxon>
        <taxon>Candidatus Micrarchaeota</taxon>
        <taxon>Candidatus Fermentimicrarchaeales</taxon>
        <taxon>Candidatus Fermentimicrarchaeaceae</taxon>
        <taxon>Candidatus Fermentimicrarchaeum</taxon>
    </lineage>
</organism>
<evidence type="ECO:0000313" key="3">
    <source>
        <dbReference type="Proteomes" id="UP000510821"/>
    </source>
</evidence>
<evidence type="ECO:0000313" key="2">
    <source>
        <dbReference type="EMBL" id="QLJ52291.1"/>
    </source>
</evidence>
<gene>
    <name evidence="2" type="ORF">Sv326_0116</name>
</gene>
<dbReference type="GO" id="GO:0006364">
    <property type="term" value="P:rRNA processing"/>
    <property type="evidence" value="ECO:0007669"/>
    <property type="project" value="InterPro"/>
</dbReference>
<dbReference type="PROSITE" id="PS50833">
    <property type="entry name" value="BRIX"/>
    <property type="match status" value="1"/>
</dbReference>
<name>A0A7D5XC56_FERL1</name>
<dbReference type="Proteomes" id="UP000510821">
    <property type="component" value="Chromosome"/>
</dbReference>
<dbReference type="EMBL" id="CP058998">
    <property type="protein sequence ID" value="QLJ52291.1"/>
    <property type="molecule type" value="Genomic_DNA"/>
</dbReference>
<evidence type="ECO:0000259" key="1">
    <source>
        <dbReference type="PROSITE" id="PS50833"/>
    </source>
</evidence>
<accession>A0A7D5XC56</accession>
<sequence length="150" mass="17183">MAVYITTSKNPSQKTKTLCKAFSKLLPGSLSENRGRKGIEQIFMRAKLLGKSRVMLVYETDSLPSRICFMKIKAHSWEWAGAEIAISKFRVFRIPAELPDEIAANGPRGKEFDVLFDFDKPEGEDFIELRCERKNLSFIHRGKKLMELVL</sequence>